<comment type="subcellular location">
    <subcellularLocation>
        <location evidence="1">Membrane</location>
        <topology evidence="1">Multi-pass membrane protein</topology>
    </subcellularLocation>
</comment>
<dbReference type="InterPro" id="IPR043926">
    <property type="entry name" value="ABCG_dom"/>
</dbReference>
<evidence type="ECO:0000256" key="2">
    <source>
        <dbReference type="ARBA" id="ARBA00022448"/>
    </source>
</evidence>
<sequence length="1751" mass="187964">MIDQKQEATRAESLRLQVGVWTICLFLLTLMPVRSLHKPGPNLSPCGQIPSDACARTQKCILNLDCRAAHLTKDTIERCFFVHSSYPARRDGPGAVCVPFSFMPNSAKRTKACTCSAPRFCSRTSLASLPGTCTSCWQCCLFPKVYGTTACDSRCRCAASQPCSMSGDCGPGEFCAVLLSRSELPVCQPCHLCRNNSQALQGSCADSCSSGALDDNGVPQGAEAHFMFAAFDIANHAVARMGMTTVASTESDALTIFVSEDSLRVWLDKQPQETNSPRKGCGIPCHKADQTPGLSHYGCPAGQRCSPRSWVSLPGDVITLGGTSLLKVSNALWWDWDWKGCPLTHVMNRVHAAARSCIYTTLYMHKQAARCVPCEPGTYCPEGTFVEEQDDFNFMASLVCPKGYYCPTPAEKYECPAGYFCPERSTANITCDYMLMLGPQVGNVFVPAYKSFAMDTATQATSDRRPLKGNYCPNRSTAPSQSCSPGYYCPDPSLEILCPPGHYCRAESIQPTSCPPLTLCAAGSNAPRIWPAAVAVFCGLAFSVYVAGVMTTKLNALKAPRSHADYNADQDKRAAAARTLRRFIARFHNGQVTTRRRQVAWRVEPHRLEMKELGWVGPGRPGKPAVLQCVTGCFEPGNMSAILGPSGCGKSSLLALLAGRGWPLSSGEVLVNGKLVTKPKELRHVTGLVPQDDILSADLTVQEIFDFSAALRLPKPSSFAASHSGKHLDGSTVGAAGNENVAGALSCFISNAESIKPQCSAGGASGGEVAAKVMGGNGNGSKYSRGFLAKRERKKLVEEVLLMLDLSVLRNQRVGSVADKSLSGGQRKRVNIGVELVARPPVLLLDEPTSGLPHQDAACSSDVLMSLSDLVEERGFNVIMVVHQPRRTVYELFNTIMVLDRQGRSVYNGKPDEARSYFLRLGYTSIPENENVADTILDIIMGKYYSPEVSSGKLPIKEPPVSPVVDKPAADYASNVSSPTEKGAPAGSRTTSNRTVASRANSQGTPDLSEGLVSIVTHEFDRILGEGAAKRGDSLNREGLLKLFKRLGQKGREVEAFVQGLLEEADGMRARGSSAMDYAPKPQAPQTPQNQTPLGASSSSKALICLASAGPPGVSRQELLAALQKVLNDELKVGGLRSPPPSRGKHPSFGRKDTARRDGLMSQSLQGLFCKKPAPANVAQVMPAEATCESGAAAVHQTNFSSNGATAGVPPTCPQQLNLSLQLATIQRAPEGNGLHSARSQEPGSPEPQAAEFTTNARQPIRSPPQLELPEDCEQPSAEVSRPSPFCLAQHQRTVLEDGDGKAAFDNPPASIDHSGLQLRKAGSSAVVLSGPIDIVQQVAVRGLPSRLSQVATFSRRAMLQSSRAYWPSSMFEVALLLTAAAAVGANQGRYWGATDVPGNLVMSLLCLAVLAVVQHLRTFSSNRLVVHRERSAGLSITAYFTARCLVDVPWIVVAPIYFSLPYYVLTVPRASYLCYYALSVAVWWWASGLSYLVTATPFLPKTAAPTAAVLLTLIAGALLNGVSAPTLAQSRGNTVTEIVLGFSFSRWAVEALSILELDKYLDSHGNVILAMYAQKGFCRVDMALKDENGSSTLDTALMALINKQSPSSFVRHYCHDDWRSALSILFCLGLGLRIVACTVLAYDKKILEWWGNMWLCLSRSGVSCSKEAADSSAHGDDDDEAEEDGEGGEKEARQLEWPGVPSTVAAVNSSNFPGALAAQAPRGAARIWCPNMDLTALSFETSIEPPIKHC</sequence>
<evidence type="ECO:0000256" key="4">
    <source>
        <dbReference type="ARBA" id="ARBA00022741"/>
    </source>
</evidence>
<feature type="transmembrane region" description="Helical" evidence="9">
    <location>
        <begin position="1505"/>
        <end position="1523"/>
    </location>
</feature>
<accession>D8U3C0</accession>
<dbReference type="GO" id="GO:0016020">
    <property type="term" value="C:membrane"/>
    <property type="evidence" value="ECO:0007669"/>
    <property type="project" value="UniProtKB-SubCell"/>
</dbReference>
<evidence type="ECO:0000256" key="9">
    <source>
        <dbReference type="SAM" id="Phobius"/>
    </source>
</evidence>
<protein>
    <recommendedName>
        <fullName evidence="10">ABC transporter domain-containing protein</fullName>
    </recommendedName>
</protein>
<dbReference type="eggNOG" id="KOG0061">
    <property type="taxonomic scope" value="Eukaryota"/>
</dbReference>
<feature type="compositionally biased region" description="Low complexity" evidence="8">
    <location>
        <begin position="1079"/>
        <end position="1093"/>
    </location>
</feature>
<organism evidence="12">
    <name type="scientific">Volvox carteri f. nagariensis</name>
    <dbReference type="NCBI Taxonomy" id="3068"/>
    <lineage>
        <taxon>Eukaryota</taxon>
        <taxon>Viridiplantae</taxon>
        <taxon>Chlorophyta</taxon>
        <taxon>core chlorophytes</taxon>
        <taxon>Chlorophyceae</taxon>
        <taxon>CS clade</taxon>
        <taxon>Chlamydomonadales</taxon>
        <taxon>Volvocaceae</taxon>
        <taxon>Volvox</taxon>
    </lineage>
</organism>
<evidence type="ECO:0000256" key="6">
    <source>
        <dbReference type="ARBA" id="ARBA00022989"/>
    </source>
</evidence>
<feature type="transmembrane region" description="Helical" evidence="9">
    <location>
        <begin position="1365"/>
        <end position="1385"/>
    </location>
</feature>
<dbReference type="Gene3D" id="3.40.50.300">
    <property type="entry name" value="P-loop containing nucleotide triphosphate hydrolases"/>
    <property type="match status" value="1"/>
</dbReference>
<dbReference type="PANTHER" id="PTHR48041">
    <property type="entry name" value="ABC TRANSPORTER G FAMILY MEMBER 28"/>
    <property type="match status" value="1"/>
</dbReference>
<evidence type="ECO:0000256" key="8">
    <source>
        <dbReference type="SAM" id="MobiDB-lite"/>
    </source>
</evidence>
<keyword evidence="5" id="KW-0067">ATP-binding</keyword>
<dbReference type="InterPro" id="IPR017871">
    <property type="entry name" value="ABC_transporter-like_CS"/>
</dbReference>
<feature type="transmembrane region" description="Helical" evidence="9">
    <location>
        <begin position="14"/>
        <end position="33"/>
    </location>
</feature>
<dbReference type="Proteomes" id="UP000001058">
    <property type="component" value="Unassembled WGS sequence"/>
</dbReference>
<evidence type="ECO:0000313" key="12">
    <source>
        <dbReference type="Proteomes" id="UP000001058"/>
    </source>
</evidence>
<feature type="region of interest" description="Disordered" evidence="8">
    <location>
        <begin position="1133"/>
        <end position="1156"/>
    </location>
</feature>
<dbReference type="PROSITE" id="PS50893">
    <property type="entry name" value="ABC_TRANSPORTER_2"/>
    <property type="match status" value="1"/>
</dbReference>
<dbReference type="GO" id="GO:0140359">
    <property type="term" value="F:ABC-type transporter activity"/>
    <property type="evidence" value="ECO:0007669"/>
    <property type="project" value="InterPro"/>
</dbReference>
<dbReference type="RefSeq" id="XP_002953200.1">
    <property type="nucleotide sequence ID" value="XM_002953154.1"/>
</dbReference>
<dbReference type="GO" id="GO:0005524">
    <property type="term" value="F:ATP binding"/>
    <property type="evidence" value="ECO:0007669"/>
    <property type="project" value="UniProtKB-KW"/>
</dbReference>
<keyword evidence="4" id="KW-0547">Nucleotide-binding</keyword>
<gene>
    <name evidence="11" type="ORF">VOLCADRAFT_93888</name>
</gene>
<feature type="compositionally biased region" description="Polar residues" evidence="8">
    <location>
        <begin position="988"/>
        <end position="1006"/>
    </location>
</feature>
<dbReference type="OrthoDB" id="551610at2759"/>
<feature type="transmembrane region" description="Helical" evidence="9">
    <location>
        <begin position="1471"/>
        <end position="1493"/>
    </location>
</feature>
<dbReference type="GO" id="GO:0016887">
    <property type="term" value="F:ATP hydrolysis activity"/>
    <property type="evidence" value="ECO:0007669"/>
    <property type="project" value="InterPro"/>
</dbReference>
<feature type="region of interest" description="Disordered" evidence="8">
    <location>
        <begin position="1669"/>
        <end position="1696"/>
    </location>
</feature>
<dbReference type="PROSITE" id="PS00211">
    <property type="entry name" value="ABC_TRANSPORTER_1"/>
    <property type="match status" value="1"/>
</dbReference>
<feature type="domain" description="ABC transporter" evidence="10">
    <location>
        <begin position="608"/>
        <end position="927"/>
    </location>
</feature>
<feature type="compositionally biased region" description="Acidic residues" evidence="8">
    <location>
        <begin position="1677"/>
        <end position="1687"/>
    </location>
</feature>
<dbReference type="GeneID" id="9622135"/>
<evidence type="ECO:0000256" key="5">
    <source>
        <dbReference type="ARBA" id="ARBA00022840"/>
    </source>
</evidence>
<keyword evidence="12" id="KW-1185">Reference proteome</keyword>
<reference evidence="11 12" key="1">
    <citation type="journal article" date="2010" name="Science">
        <title>Genomic analysis of organismal complexity in the multicellular green alga Volvox carteri.</title>
        <authorList>
            <person name="Prochnik S.E."/>
            <person name="Umen J."/>
            <person name="Nedelcu A.M."/>
            <person name="Hallmann A."/>
            <person name="Miller S.M."/>
            <person name="Nishii I."/>
            <person name="Ferris P."/>
            <person name="Kuo A."/>
            <person name="Mitros T."/>
            <person name="Fritz-Laylin L.K."/>
            <person name="Hellsten U."/>
            <person name="Chapman J."/>
            <person name="Simakov O."/>
            <person name="Rensing S.A."/>
            <person name="Terry A."/>
            <person name="Pangilinan J."/>
            <person name="Kapitonov V."/>
            <person name="Jurka J."/>
            <person name="Salamov A."/>
            <person name="Shapiro H."/>
            <person name="Schmutz J."/>
            <person name="Grimwood J."/>
            <person name="Lindquist E."/>
            <person name="Lucas S."/>
            <person name="Grigoriev I.V."/>
            <person name="Schmitt R."/>
            <person name="Kirk D."/>
            <person name="Rokhsar D.S."/>
        </authorList>
    </citation>
    <scope>NUCLEOTIDE SEQUENCE [LARGE SCALE GENOMIC DNA]</scope>
    <source>
        <strain evidence="12">f. Nagariensis / Eve</strain>
    </source>
</reference>
<keyword evidence="7 9" id="KW-0472">Membrane</keyword>
<evidence type="ECO:0000259" key="10">
    <source>
        <dbReference type="PROSITE" id="PS50893"/>
    </source>
</evidence>
<dbReference type="InterPro" id="IPR050352">
    <property type="entry name" value="ABCG_transporters"/>
</dbReference>
<feature type="transmembrane region" description="Helical" evidence="9">
    <location>
        <begin position="1622"/>
        <end position="1643"/>
    </location>
</feature>
<name>D8U3C0_VOLCA</name>
<feature type="region of interest" description="Disordered" evidence="8">
    <location>
        <begin position="1233"/>
        <end position="1282"/>
    </location>
</feature>
<proteinExistence type="predicted"/>
<feature type="transmembrane region" description="Helical" evidence="9">
    <location>
        <begin position="1397"/>
        <end position="1417"/>
    </location>
</feature>
<dbReference type="PANTHER" id="PTHR48041:SF91">
    <property type="entry name" value="ABC TRANSPORTER G FAMILY MEMBER 28"/>
    <property type="match status" value="1"/>
</dbReference>
<dbReference type="SMART" id="SM00382">
    <property type="entry name" value="AAA"/>
    <property type="match status" value="1"/>
</dbReference>
<dbReference type="InParanoid" id="D8U3C0"/>
<dbReference type="Pfam" id="PF00005">
    <property type="entry name" value="ABC_tran"/>
    <property type="match status" value="1"/>
</dbReference>
<dbReference type="Pfam" id="PF19055">
    <property type="entry name" value="ABC2_membrane_7"/>
    <property type="match status" value="2"/>
</dbReference>
<dbReference type="InterPro" id="IPR027417">
    <property type="entry name" value="P-loop_NTPase"/>
</dbReference>
<keyword evidence="3 9" id="KW-0812">Transmembrane</keyword>
<evidence type="ECO:0000256" key="3">
    <source>
        <dbReference type="ARBA" id="ARBA00022692"/>
    </source>
</evidence>
<feature type="region of interest" description="Disordered" evidence="8">
    <location>
        <begin position="460"/>
        <end position="483"/>
    </location>
</feature>
<evidence type="ECO:0000313" key="11">
    <source>
        <dbReference type="EMBL" id="EFJ45799.1"/>
    </source>
</evidence>
<dbReference type="InterPro" id="IPR003593">
    <property type="entry name" value="AAA+_ATPase"/>
</dbReference>
<keyword evidence="6 9" id="KW-1133">Transmembrane helix</keyword>
<dbReference type="KEGG" id="vcn:VOLCADRAFT_93888"/>
<dbReference type="InterPro" id="IPR003439">
    <property type="entry name" value="ABC_transporter-like_ATP-bd"/>
</dbReference>
<feature type="region of interest" description="Disordered" evidence="8">
    <location>
        <begin position="1073"/>
        <end position="1096"/>
    </location>
</feature>
<dbReference type="eggNOG" id="KOG0065">
    <property type="taxonomic scope" value="Eukaryota"/>
</dbReference>
<feature type="region of interest" description="Disordered" evidence="8">
    <location>
        <begin position="965"/>
        <end position="1008"/>
    </location>
</feature>
<feature type="compositionally biased region" description="Polar residues" evidence="8">
    <location>
        <begin position="473"/>
        <end position="483"/>
    </location>
</feature>
<keyword evidence="2" id="KW-0813">Transport</keyword>
<evidence type="ECO:0000256" key="7">
    <source>
        <dbReference type="ARBA" id="ARBA00023136"/>
    </source>
</evidence>
<dbReference type="EMBL" id="GL378355">
    <property type="protein sequence ID" value="EFJ45799.1"/>
    <property type="molecule type" value="Genomic_DNA"/>
</dbReference>
<dbReference type="SUPFAM" id="SSF52540">
    <property type="entry name" value="P-loop containing nucleoside triphosphate hydrolases"/>
    <property type="match status" value="1"/>
</dbReference>
<evidence type="ECO:0000256" key="1">
    <source>
        <dbReference type="ARBA" id="ARBA00004141"/>
    </source>
</evidence>